<sequence length="110" mass="12445">MLLLQVATGCATARCTGRHYDIILLLCIMMWQLRCQCITWLHWIGCGECIGIYKDSSLLELSSEWQCVAGLWPITLVPGRPIIRCGILSWSAALSSVLQWDSYNIHALYK</sequence>
<protein>
    <submittedName>
        <fullName evidence="1">Putative secreted protein</fullName>
    </submittedName>
</protein>
<proteinExistence type="predicted"/>
<accession>A0A6M2E1Z2</accession>
<organism evidence="1">
    <name type="scientific">Amblyomma tuberculatum</name>
    <dbReference type="NCBI Taxonomy" id="48802"/>
    <lineage>
        <taxon>Eukaryota</taxon>
        <taxon>Metazoa</taxon>
        <taxon>Ecdysozoa</taxon>
        <taxon>Arthropoda</taxon>
        <taxon>Chelicerata</taxon>
        <taxon>Arachnida</taxon>
        <taxon>Acari</taxon>
        <taxon>Parasitiformes</taxon>
        <taxon>Ixodida</taxon>
        <taxon>Ixodoidea</taxon>
        <taxon>Ixodidae</taxon>
        <taxon>Amblyomminae</taxon>
        <taxon>Amblyomma</taxon>
    </lineage>
</organism>
<evidence type="ECO:0000313" key="1">
    <source>
        <dbReference type="EMBL" id="NOV52414.1"/>
    </source>
</evidence>
<dbReference type="EMBL" id="GIDH01000471">
    <property type="protein sequence ID" value="NOV52414.1"/>
    <property type="molecule type" value="Transcribed_RNA"/>
</dbReference>
<name>A0A6M2E1Z2_9ACAR</name>
<reference evidence="1" key="1">
    <citation type="submission" date="2019-12" db="EMBL/GenBank/DDBJ databases">
        <title>The sialotranscriptome of the gopher-tortoise tick, Amblyomma tuberculatum.</title>
        <authorList>
            <person name="Karim S."/>
            <person name="Andersen J."/>
            <person name="Kumar D."/>
            <person name="Adamson S."/>
            <person name="Ennen J."/>
            <person name="Qualis C.P."/>
            <person name="Ribeiro J.M.C."/>
        </authorList>
    </citation>
    <scope>NUCLEOTIDE SEQUENCE</scope>
    <source>
        <strain evidence="1">Removed</strain>
        <tissue evidence="1">Salivary glands</tissue>
    </source>
</reference>
<dbReference type="AlphaFoldDB" id="A0A6M2E1Z2"/>